<evidence type="ECO:0000313" key="2">
    <source>
        <dbReference type="EMBL" id="CEM35716.1"/>
    </source>
</evidence>
<dbReference type="PANTHER" id="PTHR12463:SF1">
    <property type="entry name" value="2-OXOGLUTARATE AND FE-DEPENDENT OXYGENASE FAMILY PROTEIN"/>
    <property type="match status" value="1"/>
</dbReference>
<dbReference type="GO" id="GO:0032451">
    <property type="term" value="F:demethylase activity"/>
    <property type="evidence" value="ECO:0007669"/>
    <property type="project" value="TreeGrafter"/>
</dbReference>
<dbReference type="SUPFAM" id="SSF51197">
    <property type="entry name" value="Clavaminate synthase-like"/>
    <property type="match status" value="1"/>
</dbReference>
<dbReference type="InParanoid" id="A0A0G4GXL0"/>
<feature type="domain" description="Alpha-ketoglutarate-dependent dioxygenase AlkB-like" evidence="1">
    <location>
        <begin position="61"/>
        <end position="184"/>
    </location>
</feature>
<dbReference type="PANTHER" id="PTHR12463">
    <property type="entry name" value="OXYGENASE-RELATED"/>
    <property type="match status" value="1"/>
</dbReference>
<dbReference type="Gene3D" id="2.60.120.590">
    <property type="entry name" value="Alpha-ketoglutarate-dependent dioxygenase AlkB-like"/>
    <property type="match status" value="1"/>
</dbReference>
<protein>
    <recommendedName>
        <fullName evidence="1">Alpha-ketoglutarate-dependent dioxygenase AlkB-like domain-containing protein</fullName>
    </recommendedName>
</protein>
<dbReference type="Proteomes" id="UP000041254">
    <property type="component" value="Unassembled WGS sequence"/>
</dbReference>
<dbReference type="VEuPathDB" id="CryptoDB:Vbra_22407"/>
<dbReference type="EMBL" id="CDMY01000862">
    <property type="protein sequence ID" value="CEM35716.1"/>
    <property type="molecule type" value="Genomic_DNA"/>
</dbReference>
<accession>A0A0G4GXL0</accession>
<dbReference type="OMA" id="CHIDTHS"/>
<gene>
    <name evidence="2" type="ORF">Vbra_22407</name>
</gene>
<evidence type="ECO:0000313" key="3">
    <source>
        <dbReference type="Proteomes" id="UP000041254"/>
    </source>
</evidence>
<dbReference type="Pfam" id="PF13532">
    <property type="entry name" value="2OG-FeII_Oxy_2"/>
    <property type="match status" value="1"/>
</dbReference>
<sequence length="187" mass="20810">MRLPSPTCTSVTRDVVVPGLQLIEDFLSASEQEALRSAIDERWGTESITRRRTQHYGYAFCYASKSVDISKRVGDLPPMFDGLLSKIRLAGLPLDDTDQITVNEYNVGEGIGCHIDTHSAFEDAIGTLSLGSGCVMEFRRRAAADDSPQPCDRKLLYLTKGSLLIFKGEARYAWCVSVRREKSTWTP</sequence>
<dbReference type="InterPro" id="IPR032857">
    <property type="entry name" value="ALKBH4"/>
</dbReference>
<dbReference type="OrthoDB" id="271595at2759"/>
<dbReference type="GO" id="GO:0016491">
    <property type="term" value="F:oxidoreductase activity"/>
    <property type="evidence" value="ECO:0007669"/>
    <property type="project" value="TreeGrafter"/>
</dbReference>
<reference evidence="2 3" key="1">
    <citation type="submission" date="2014-11" db="EMBL/GenBank/DDBJ databases">
        <authorList>
            <person name="Zhu J."/>
            <person name="Qi W."/>
            <person name="Song R."/>
        </authorList>
    </citation>
    <scope>NUCLEOTIDE SEQUENCE [LARGE SCALE GENOMIC DNA]</scope>
</reference>
<dbReference type="InterPro" id="IPR037151">
    <property type="entry name" value="AlkB-like_sf"/>
</dbReference>
<dbReference type="AlphaFoldDB" id="A0A0G4GXL0"/>
<proteinExistence type="predicted"/>
<evidence type="ECO:0000259" key="1">
    <source>
        <dbReference type="Pfam" id="PF13532"/>
    </source>
</evidence>
<name>A0A0G4GXL0_VITBC</name>
<keyword evidence="3" id="KW-1185">Reference proteome</keyword>
<dbReference type="GO" id="GO:0070988">
    <property type="term" value="P:demethylation"/>
    <property type="evidence" value="ECO:0007669"/>
    <property type="project" value="InterPro"/>
</dbReference>
<organism evidence="2 3">
    <name type="scientific">Vitrella brassicaformis (strain CCMP3155)</name>
    <dbReference type="NCBI Taxonomy" id="1169540"/>
    <lineage>
        <taxon>Eukaryota</taxon>
        <taxon>Sar</taxon>
        <taxon>Alveolata</taxon>
        <taxon>Colpodellida</taxon>
        <taxon>Vitrellaceae</taxon>
        <taxon>Vitrella</taxon>
    </lineage>
</organism>
<dbReference type="InterPro" id="IPR027450">
    <property type="entry name" value="AlkB-like"/>
</dbReference>